<dbReference type="SUPFAM" id="SSF52540">
    <property type="entry name" value="P-loop containing nucleoside triphosphate hydrolases"/>
    <property type="match status" value="1"/>
</dbReference>
<dbReference type="Proteomes" id="UP001054857">
    <property type="component" value="Unassembled WGS sequence"/>
</dbReference>
<sequence length="475" mass="53302">MTTHVVHRRLTPHKQQKSQNSWAERCLSMLLIAASVALGCAVVSALLRTFQPFSASLPVVLQPKESQNAPGLSTQLVFKEPSPEEVSRLRKAAQVLDPELMEQIPEAFNSSVRNPCWTSPSGEFKCLPYFYVTGLFHAGGLTLGNMLREHPEVVVDACTGCQFWGEEGKKMGFYLDHMREAAKAIQAAPDTKVLMDGSASTFAFYWAGGGKAHRGFAEAMQPCYRSCVDSMHKDKVPVEECMDKKCYNMSLAADVQRAVSAGIDYDTEAHNPLLVRAVYGNRPPKMILVVRDPIPRLYSAFMGYPHYYGKYGKTSAGFTAYVKEQVGAFRTCAASYGERRCALLFEALGAREEKVYFHADQLMRGMYGLFLEIWYRFIPPTNWMVVHSDDFFSQPKDTLKRVIDFLGLKQVDDAALEKMRAAGKPNTYTTGQPPMEPEARKLLAELYTPYNSMLAKLTGDKRYEQWNQQPPAQQA</sequence>
<dbReference type="Pfam" id="PF00685">
    <property type="entry name" value="Sulfotransfer_1"/>
    <property type="match status" value="1"/>
</dbReference>
<dbReference type="GO" id="GO:0019319">
    <property type="term" value="P:hexose biosynthetic process"/>
    <property type="evidence" value="ECO:0007669"/>
    <property type="project" value="TreeGrafter"/>
</dbReference>
<keyword evidence="2" id="KW-0812">Transmembrane</keyword>
<comment type="caution">
    <text evidence="4">The sequence shown here is derived from an EMBL/GenBank/DDBJ whole genome shotgun (WGS) entry which is preliminary data.</text>
</comment>
<dbReference type="PANTHER" id="PTHR15723">
    <property type="entry name" value="CARBOHYDRATE SULFOTRANSFERASE 15"/>
    <property type="match status" value="1"/>
</dbReference>
<dbReference type="InterPro" id="IPR027417">
    <property type="entry name" value="P-loop_NTPase"/>
</dbReference>
<dbReference type="AlphaFoldDB" id="A0AAD3HJC3"/>
<dbReference type="InterPro" id="IPR052654">
    <property type="entry name" value="CS_Sulfotransferase"/>
</dbReference>
<name>A0AAD3HJC3_9CHLO</name>
<organism evidence="4 5">
    <name type="scientific">Astrephomene gubernaculifera</name>
    <dbReference type="NCBI Taxonomy" id="47775"/>
    <lineage>
        <taxon>Eukaryota</taxon>
        <taxon>Viridiplantae</taxon>
        <taxon>Chlorophyta</taxon>
        <taxon>core chlorophytes</taxon>
        <taxon>Chlorophyceae</taxon>
        <taxon>CS clade</taxon>
        <taxon>Chlamydomonadales</taxon>
        <taxon>Astrephomenaceae</taxon>
        <taxon>Astrephomene</taxon>
    </lineage>
</organism>
<keyword evidence="2" id="KW-0472">Membrane</keyword>
<evidence type="ECO:0000256" key="2">
    <source>
        <dbReference type="SAM" id="Phobius"/>
    </source>
</evidence>
<dbReference type="EMBL" id="BMAR01000003">
    <property type="protein sequence ID" value="GFR42500.1"/>
    <property type="molecule type" value="Genomic_DNA"/>
</dbReference>
<gene>
    <name evidence="4" type="ORF">Agub_g3302</name>
</gene>
<evidence type="ECO:0000313" key="4">
    <source>
        <dbReference type="EMBL" id="GFR42500.1"/>
    </source>
</evidence>
<keyword evidence="2" id="KW-1133">Transmembrane helix</keyword>
<proteinExistence type="inferred from homology"/>
<feature type="domain" description="Sulfotransferase" evidence="3">
    <location>
        <begin position="283"/>
        <end position="425"/>
    </location>
</feature>
<protein>
    <recommendedName>
        <fullName evidence="1">Sulfotransferase</fullName>
        <ecNumber evidence="1">2.8.2.-</ecNumber>
    </recommendedName>
</protein>
<dbReference type="EC" id="2.8.2.-" evidence="1"/>
<accession>A0AAD3HJC3</accession>
<evidence type="ECO:0000313" key="5">
    <source>
        <dbReference type="Proteomes" id="UP001054857"/>
    </source>
</evidence>
<reference evidence="4 5" key="1">
    <citation type="journal article" date="2021" name="Sci. Rep.">
        <title>Genome sequencing of the multicellular alga Astrephomene provides insights into convergent evolution of germ-soma differentiation.</title>
        <authorList>
            <person name="Yamashita S."/>
            <person name="Yamamoto K."/>
            <person name="Matsuzaki R."/>
            <person name="Suzuki S."/>
            <person name="Yamaguchi H."/>
            <person name="Hirooka S."/>
            <person name="Minakuchi Y."/>
            <person name="Miyagishima S."/>
            <person name="Kawachi M."/>
            <person name="Toyoda A."/>
            <person name="Nozaki H."/>
        </authorList>
    </citation>
    <scope>NUCLEOTIDE SEQUENCE [LARGE SCALE GENOMIC DNA]</scope>
    <source>
        <strain evidence="4 5">NIES-4017</strain>
    </source>
</reference>
<dbReference type="GO" id="GO:0050659">
    <property type="term" value="F:N-acetylgalactosamine 4-sulfate 6-O-sulfotransferase activity"/>
    <property type="evidence" value="ECO:0007669"/>
    <property type="project" value="TreeGrafter"/>
</dbReference>
<feature type="transmembrane region" description="Helical" evidence="2">
    <location>
        <begin position="26"/>
        <end position="47"/>
    </location>
</feature>
<keyword evidence="5" id="KW-1185">Reference proteome</keyword>
<dbReference type="Gene3D" id="3.40.50.300">
    <property type="entry name" value="P-loop containing nucleotide triphosphate hydrolases"/>
    <property type="match status" value="1"/>
</dbReference>
<evidence type="ECO:0000256" key="1">
    <source>
        <dbReference type="RuleBase" id="RU361155"/>
    </source>
</evidence>
<dbReference type="InterPro" id="IPR000863">
    <property type="entry name" value="Sulfotransferase_dom"/>
</dbReference>
<evidence type="ECO:0000259" key="3">
    <source>
        <dbReference type="Pfam" id="PF00685"/>
    </source>
</evidence>
<dbReference type="PANTHER" id="PTHR15723:SF0">
    <property type="entry name" value="CARBOHYDRATE SULFOTRANSFERASE 15"/>
    <property type="match status" value="1"/>
</dbReference>
<keyword evidence="1" id="KW-0808">Transferase</keyword>
<comment type="similarity">
    <text evidence="1">Belongs to the sulfotransferase 1 family.</text>
</comment>